<accession>A0A3E2BQF1</accession>
<evidence type="ECO:0000313" key="8">
    <source>
        <dbReference type="Proteomes" id="UP000257323"/>
    </source>
</evidence>
<comment type="caution">
    <text evidence="7">The sequence shown here is derived from an EMBL/GenBank/DDBJ whole genome shotgun (WGS) entry which is preliminary data.</text>
</comment>
<dbReference type="GO" id="GO:0008804">
    <property type="term" value="F:carbamate kinase activity"/>
    <property type="evidence" value="ECO:0007669"/>
    <property type="project" value="UniProtKB-UniRule"/>
</dbReference>
<name>A0A3E2BQF1_9BACT</name>
<dbReference type="PIRSF" id="PIRSF000723">
    <property type="entry name" value="Carbamate_kin"/>
    <property type="match status" value="1"/>
</dbReference>
<dbReference type="EMBL" id="QUAH01000001">
    <property type="protein sequence ID" value="RFT16949.1"/>
    <property type="molecule type" value="Genomic_DNA"/>
</dbReference>
<dbReference type="PANTHER" id="PTHR30409">
    <property type="entry name" value="CARBAMATE KINASE"/>
    <property type="match status" value="1"/>
</dbReference>
<keyword evidence="3 5" id="KW-0418">Kinase</keyword>
<organism evidence="7 8">
    <name type="scientific">Candidatus Saccharicenans subterraneus</name>
    <dbReference type="NCBI Taxonomy" id="2508984"/>
    <lineage>
        <taxon>Bacteria</taxon>
        <taxon>Candidatus Aminicenantota</taxon>
        <taxon>Candidatus Aminicenantia</taxon>
        <taxon>Candidatus Aminicenantales</taxon>
        <taxon>Candidatus Saccharicenantaceae</taxon>
        <taxon>Candidatus Saccharicenans</taxon>
    </lineage>
</organism>
<dbReference type="Pfam" id="PF00696">
    <property type="entry name" value="AA_kinase"/>
    <property type="match status" value="1"/>
</dbReference>
<comment type="similarity">
    <text evidence="1 5">Belongs to the carbamate kinase family.</text>
</comment>
<dbReference type="GO" id="GO:0019546">
    <property type="term" value="P:L-arginine deiminase pathway"/>
    <property type="evidence" value="ECO:0007669"/>
    <property type="project" value="TreeGrafter"/>
</dbReference>
<gene>
    <name evidence="7" type="ORF">OP8BY_0891</name>
</gene>
<dbReference type="PRINTS" id="PR01469">
    <property type="entry name" value="CARBMTKINASE"/>
</dbReference>
<dbReference type="PANTHER" id="PTHR30409:SF1">
    <property type="entry name" value="CARBAMATE KINASE-RELATED"/>
    <property type="match status" value="1"/>
</dbReference>
<reference evidence="7 8" key="1">
    <citation type="submission" date="2018-08" db="EMBL/GenBank/DDBJ databases">
        <title>Genome analysis of the thermophilic bacterium of the candidate phylum Aminicenantes from deep subsurface aquifer revealed its physiology and ecological role.</title>
        <authorList>
            <person name="Kadnikov V.V."/>
            <person name="Mardanov A.V."/>
            <person name="Beletsky A.V."/>
            <person name="Karnachuk O.V."/>
            <person name="Ravin N.V."/>
        </authorList>
    </citation>
    <scope>NUCLEOTIDE SEQUENCE [LARGE SCALE GENOMIC DNA]</scope>
    <source>
        <strain evidence="7">BY38</strain>
    </source>
</reference>
<protein>
    <recommendedName>
        <fullName evidence="4 5">Carbamate kinase</fullName>
    </recommendedName>
</protein>
<dbReference type="NCBIfam" id="TIGR00746">
    <property type="entry name" value="arcC"/>
    <property type="match status" value="1"/>
</dbReference>
<dbReference type="SUPFAM" id="SSF53633">
    <property type="entry name" value="Carbamate kinase-like"/>
    <property type="match status" value="1"/>
</dbReference>
<dbReference type="Proteomes" id="UP000257323">
    <property type="component" value="Unassembled WGS sequence"/>
</dbReference>
<evidence type="ECO:0000313" key="7">
    <source>
        <dbReference type="EMBL" id="RFT16949.1"/>
    </source>
</evidence>
<evidence type="ECO:0000259" key="6">
    <source>
        <dbReference type="Pfam" id="PF00696"/>
    </source>
</evidence>
<sequence length="328" mass="35830">MKTRIALIAFGGNAILPENQRGLQEEQMRNSQKAAELMVQIIKKGYELIVVHGNGPQVGNLLIQMEEASNKIPPFSLDVCDAMTEGSMGFMLEKAIVNELRKNSIDKDVATVITQVVVDKDDPAFQKPTKPVGPFYPRFRAQQLARQKKWTMVEDAGRGYRKVVASPRPIDVVPKWIIRDLVMSGRVVIAAGGGGIPVILNSRGLYEGVEAVIDKDYAASLLAREVGADLFIILTGIPRVYYNFGKPDQKPLPVITVSEARKYLEEGQFPPGSMGPKIRAAIEYIEAGGHEVLITCASHLKAALLNRSGTRIVAGEKPKTSVEIGGQI</sequence>
<evidence type="ECO:0000256" key="3">
    <source>
        <dbReference type="ARBA" id="ARBA00022777"/>
    </source>
</evidence>
<evidence type="ECO:0000256" key="1">
    <source>
        <dbReference type="ARBA" id="ARBA00011066"/>
    </source>
</evidence>
<dbReference type="CDD" id="cd04235">
    <property type="entry name" value="AAK_CK"/>
    <property type="match status" value="1"/>
</dbReference>
<dbReference type="FunFam" id="3.40.1160.10:FF:000007">
    <property type="entry name" value="Carbamate kinase"/>
    <property type="match status" value="1"/>
</dbReference>
<keyword evidence="2 5" id="KW-0808">Transferase</keyword>
<dbReference type="InterPro" id="IPR036393">
    <property type="entry name" value="AceGlu_kinase-like_sf"/>
</dbReference>
<evidence type="ECO:0000256" key="2">
    <source>
        <dbReference type="ARBA" id="ARBA00022679"/>
    </source>
</evidence>
<proteinExistence type="inferred from homology"/>
<dbReference type="InterPro" id="IPR003964">
    <property type="entry name" value="Carb_kinase"/>
</dbReference>
<dbReference type="Gene3D" id="3.40.1160.10">
    <property type="entry name" value="Acetylglutamate kinase-like"/>
    <property type="match status" value="1"/>
</dbReference>
<dbReference type="GO" id="GO:0005829">
    <property type="term" value="C:cytosol"/>
    <property type="evidence" value="ECO:0007669"/>
    <property type="project" value="TreeGrafter"/>
</dbReference>
<evidence type="ECO:0000256" key="4">
    <source>
        <dbReference type="NCBIfam" id="TIGR00746"/>
    </source>
</evidence>
<feature type="domain" description="Aspartate/glutamate/uridylate kinase" evidence="6">
    <location>
        <begin position="6"/>
        <end position="295"/>
    </location>
</feature>
<evidence type="ECO:0000256" key="5">
    <source>
        <dbReference type="PIRNR" id="PIRNR000723"/>
    </source>
</evidence>
<dbReference type="AlphaFoldDB" id="A0A3E2BQF1"/>
<dbReference type="InterPro" id="IPR001048">
    <property type="entry name" value="Asp/Glu/Uridylate_kinase"/>
</dbReference>
<dbReference type="NCBIfam" id="NF009007">
    <property type="entry name" value="PRK12352.1"/>
    <property type="match status" value="1"/>
</dbReference>